<evidence type="ECO:0000256" key="2">
    <source>
        <dbReference type="ARBA" id="ARBA00022729"/>
    </source>
</evidence>
<keyword evidence="5" id="KW-0325">Glycoprotein</keyword>
<keyword evidence="3" id="KW-0677">Repeat</keyword>
<dbReference type="FunFam" id="2.60.40.10:FF:000188">
    <property type="entry name" value="Interleukin-1 receptor accessory protein-like 1"/>
    <property type="match status" value="1"/>
</dbReference>
<evidence type="ECO:0000313" key="9">
    <source>
        <dbReference type="Proteomes" id="UP000193380"/>
    </source>
</evidence>
<reference evidence="8" key="2">
    <citation type="submission" date="2014-03" db="EMBL/GenBank/DDBJ databases">
        <authorList>
            <person name="Genoscope - CEA"/>
        </authorList>
    </citation>
    <scope>NUCLEOTIDE SEQUENCE</scope>
</reference>
<evidence type="ECO:0000256" key="6">
    <source>
        <dbReference type="ARBA" id="ARBA00023319"/>
    </source>
</evidence>
<evidence type="ECO:0000256" key="1">
    <source>
        <dbReference type="ARBA" id="ARBA00009752"/>
    </source>
</evidence>
<dbReference type="PANTHER" id="PTHR11890:SF10">
    <property type="entry name" value="X-LINKED INTERLEUKIN-1 RECEPTOR ACCESSORY PROTEIN-LIKE 2"/>
    <property type="match status" value="1"/>
</dbReference>
<dbReference type="PANTHER" id="PTHR11890">
    <property type="entry name" value="INTERLEUKIN-1 RECEPTOR FAMILY MEMBER"/>
    <property type="match status" value="1"/>
</dbReference>
<evidence type="ECO:0000256" key="3">
    <source>
        <dbReference type="ARBA" id="ARBA00022737"/>
    </source>
</evidence>
<protein>
    <recommendedName>
        <fullName evidence="7">Ig-like domain-containing protein</fullName>
    </recommendedName>
</protein>
<dbReference type="SUPFAM" id="SSF48726">
    <property type="entry name" value="Immunoglobulin"/>
    <property type="match status" value="1"/>
</dbReference>
<dbReference type="AlphaFoldDB" id="A0A060X8T7"/>
<dbReference type="STRING" id="8022.A0A060X8T7"/>
<evidence type="ECO:0000259" key="7">
    <source>
        <dbReference type="PROSITE" id="PS50835"/>
    </source>
</evidence>
<sequence length="246" mass="27931">MAVFKSSASSQMKPRGEIDVCFCVFVMIVNLGKHKASCVVFPACRNSTYCMKVSMSLAVEENDEGLCFNSKIRHLEKAEITKSKMINCPDIEDYLAPYKQPQMTWYKECEKRTWRSSIMVNITNIWFPEVQEDDGGNYTCELKYGSRVVRRTTELKVTGKPPMPCVCVSVCLGVCVCVCIMRVCACVWVCLCACVFGCECVVYCYVHVCIVCAQFQKQFDSWPRFASEISCSERKGLTFALLHLIF</sequence>
<proteinExistence type="inferred from homology"/>
<dbReference type="PaxDb" id="8022-A0A060X8T7"/>
<dbReference type="InterPro" id="IPR015621">
    <property type="entry name" value="IL-1_rcpt_fam"/>
</dbReference>
<keyword evidence="2" id="KW-0732">Signal</keyword>
<evidence type="ECO:0000313" key="8">
    <source>
        <dbReference type="EMBL" id="CDQ75657.1"/>
    </source>
</evidence>
<dbReference type="InterPro" id="IPR036179">
    <property type="entry name" value="Ig-like_dom_sf"/>
</dbReference>
<dbReference type="Gene3D" id="2.60.40.10">
    <property type="entry name" value="Immunoglobulins"/>
    <property type="match status" value="1"/>
</dbReference>
<comment type="similarity">
    <text evidence="1">Belongs to the interleukin-1 receptor family.</text>
</comment>
<feature type="domain" description="Ig-like" evidence="7">
    <location>
        <begin position="86"/>
        <end position="156"/>
    </location>
</feature>
<keyword evidence="6" id="KW-0393">Immunoglobulin domain</keyword>
<evidence type="ECO:0000256" key="5">
    <source>
        <dbReference type="ARBA" id="ARBA00023180"/>
    </source>
</evidence>
<dbReference type="InterPro" id="IPR007110">
    <property type="entry name" value="Ig-like_dom"/>
</dbReference>
<dbReference type="PROSITE" id="PS50835">
    <property type="entry name" value="IG_LIKE"/>
    <property type="match status" value="1"/>
</dbReference>
<reference evidence="8" key="1">
    <citation type="journal article" date="2014" name="Nat. Commun.">
        <title>The rainbow trout genome provides novel insights into evolution after whole-genome duplication in vertebrates.</title>
        <authorList>
            <person name="Berthelot C."/>
            <person name="Brunet F."/>
            <person name="Chalopin D."/>
            <person name="Juanchich A."/>
            <person name="Bernard M."/>
            <person name="Noel B."/>
            <person name="Bento P."/>
            <person name="Da Silva C."/>
            <person name="Labadie K."/>
            <person name="Alberti A."/>
            <person name="Aury J.M."/>
            <person name="Louis A."/>
            <person name="Dehais P."/>
            <person name="Bardou P."/>
            <person name="Montfort J."/>
            <person name="Klopp C."/>
            <person name="Cabau C."/>
            <person name="Gaspin C."/>
            <person name="Thorgaard G.H."/>
            <person name="Boussaha M."/>
            <person name="Quillet E."/>
            <person name="Guyomard R."/>
            <person name="Galiana D."/>
            <person name="Bobe J."/>
            <person name="Volff J.N."/>
            <person name="Genet C."/>
            <person name="Wincker P."/>
            <person name="Jaillon O."/>
            <person name="Roest Crollius H."/>
            <person name="Guiguen Y."/>
        </authorList>
    </citation>
    <scope>NUCLEOTIDE SEQUENCE [LARGE SCALE GENOMIC DNA]</scope>
</reference>
<dbReference type="Proteomes" id="UP000193380">
    <property type="component" value="Unassembled WGS sequence"/>
</dbReference>
<name>A0A060X8T7_ONCMY</name>
<dbReference type="EMBL" id="FR905070">
    <property type="protein sequence ID" value="CDQ75657.1"/>
    <property type="molecule type" value="Genomic_DNA"/>
</dbReference>
<gene>
    <name evidence="8" type="ORF">GSONMT00033792001</name>
</gene>
<organism evidence="8 9">
    <name type="scientific">Oncorhynchus mykiss</name>
    <name type="common">Rainbow trout</name>
    <name type="synonym">Salmo gairdneri</name>
    <dbReference type="NCBI Taxonomy" id="8022"/>
    <lineage>
        <taxon>Eukaryota</taxon>
        <taxon>Metazoa</taxon>
        <taxon>Chordata</taxon>
        <taxon>Craniata</taxon>
        <taxon>Vertebrata</taxon>
        <taxon>Euteleostomi</taxon>
        <taxon>Actinopterygii</taxon>
        <taxon>Neopterygii</taxon>
        <taxon>Teleostei</taxon>
        <taxon>Protacanthopterygii</taxon>
        <taxon>Salmoniformes</taxon>
        <taxon>Salmonidae</taxon>
        <taxon>Salmoninae</taxon>
        <taxon>Oncorhynchus</taxon>
    </lineage>
</organism>
<accession>A0A060X8T7</accession>
<dbReference type="InterPro" id="IPR013783">
    <property type="entry name" value="Ig-like_fold"/>
</dbReference>
<evidence type="ECO:0000256" key="4">
    <source>
        <dbReference type="ARBA" id="ARBA00023157"/>
    </source>
</evidence>
<keyword evidence="4" id="KW-1015">Disulfide bond</keyword>